<keyword evidence="2" id="KW-1185">Reference proteome</keyword>
<gene>
    <name evidence="1" type="primary">g8656</name>
    <name evidence="1" type="ORF">NpPPO83_00008656</name>
</gene>
<sequence>MASPYYHQHPPQFPRQHLCHFSPHFTTRAPAGNSGLPSYADLDRPNVPSFGGPIIHGPPHALPSIGHTGFSEALYDDPSSSSSSSATNAQKTTTTQAHWPVFSDPLHNRRHVELRNLPESASLPAVMRQITGFALLSVSPLRRVAAVVSPYRTAVTHSVTLEFARGDAAAAFVRSTAAVPIELPGSSGSDGKPGVVVAEQREQASAPIPRELGEAVWTAGASRALVIEAPGAALRVPANLRFQIENCPYAPRGRGEEGGVGEAGRLLQQPPEFFEGGAIGVVFRDVRDAVVAHRAWLRSPIFRNVGVAFEREGVLPELEADGEEEGEGRPEGRPESEVEVERKGEEGESGEDGGATGATTSTASNVASTTGVEREEDGGYVAGSSEDPEDSAAILGKPLTRSIEHFDAGDVDVGSETSTDDDDYENEKSRGTTRRPIINQDAFLNYDGSSDGLEEGEINEHPVTAPATSPFTPPTSLTPKHVSAITRAVATSRTPAIQSDPDGETQVFRTPGGTLFKPGTTSPGRINELMGRSRWAS</sequence>
<dbReference type="Proteomes" id="UP001165186">
    <property type="component" value="Unassembled WGS sequence"/>
</dbReference>
<accession>A0ACB5S6D2</accession>
<reference evidence="1" key="1">
    <citation type="submission" date="2024-09" db="EMBL/GenBank/DDBJ databases">
        <title>Draft Genome Sequences of Neofusicoccum parvum.</title>
        <authorList>
            <person name="Ashida A."/>
            <person name="Camagna M."/>
            <person name="Tanaka A."/>
            <person name="Takemoto D."/>
        </authorList>
    </citation>
    <scope>NUCLEOTIDE SEQUENCE</scope>
    <source>
        <strain evidence="1">PPO83</strain>
    </source>
</reference>
<proteinExistence type="predicted"/>
<evidence type="ECO:0000313" key="2">
    <source>
        <dbReference type="Proteomes" id="UP001165186"/>
    </source>
</evidence>
<name>A0ACB5S6D2_9PEZI</name>
<organism evidence="1 2">
    <name type="scientific">Neofusicoccum parvum</name>
    <dbReference type="NCBI Taxonomy" id="310453"/>
    <lineage>
        <taxon>Eukaryota</taxon>
        <taxon>Fungi</taxon>
        <taxon>Dikarya</taxon>
        <taxon>Ascomycota</taxon>
        <taxon>Pezizomycotina</taxon>
        <taxon>Dothideomycetes</taxon>
        <taxon>Dothideomycetes incertae sedis</taxon>
        <taxon>Botryosphaeriales</taxon>
        <taxon>Botryosphaeriaceae</taxon>
        <taxon>Neofusicoccum</taxon>
    </lineage>
</organism>
<evidence type="ECO:0000313" key="1">
    <source>
        <dbReference type="EMBL" id="GME28354.1"/>
    </source>
</evidence>
<dbReference type="EMBL" id="BSXG01000047">
    <property type="protein sequence ID" value="GME28354.1"/>
    <property type="molecule type" value="Genomic_DNA"/>
</dbReference>
<protein>
    <submittedName>
        <fullName evidence="1">Uncharacterized protein LTHEOB_10629</fullName>
    </submittedName>
</protein>
<comment type="caution">
    <text evidence="1">The sequence shown here is derived from an EMBL/GenBank/DDBJ whole genome shotgun (WGS) entry which is preliminary data.</text>
</comment>